<evidence type="ECO:0000313" key="3">
    <source>
        <dbReference type="Proteomes" id="UP001642485"/>
    </source>
</evidence>
<name>A0ABM9NDV4_RICHE</name>
<keyword evidence="3" id="KW-1185">Reference proteome</keyword>
<dbReference type="PANTHER" id="PTHR43245">
    <property type="entry name" value="BIFUNCTIONAL POLYMYXIN RESISTANCE PROTEIN ARNA"/>
    <property type="match status" value="1"/>
</dbReference>
<dbReference type="RefSeq" id="WP_010424155.1">
    <property type="nucleotide sequence ID" value="NZ_OZ018777.1"/>
</dbReference>
<dbReference type="Proteomes" id="UP001642485">
    <property type="component" value="Plasmid 2"/>
</dbReference>
<dbReference type="InterPro" id="IPR001509">
    <property type="entry name" value="Epimerase_deHydtase"/>
</dbReference>
<dbReference type="Gene3D" id="3.40.50.720">
    <property type="entry name" value="NAD(P)-binding Rossmann-like Domain"/>
    <property type="match status" value="1"/>
</dbReference>
<dbReference type="EMBL" id="OZ018777">
    <property type="protein sequence ID" value="CAK9121763.1"/>
    <property type="molecule type" value="Genomic_DNA"/>
</dbReference>
<geneLocation type="plasmid" evidence="2 3">
    <name>2</name>
</geneLocation>
<reference evidence="2 3" key="1">
    <citation type="submission" date="2024-02" db="EMBL/GenBank/DDBJ databases">
        <authorList>
            <person name="Nijsse B."/>
            <person name="Sprong H."/>
        </authorList>
    </citation>
    <scope>NUCLEOTIDE SEQUENCE [LARGE SCALE GENOMIC DNA]</scope>
    <source>
        <strain evidence="2">OB144</strain>
        <plasmid evidence="2 3">2</plasmid>
    </source>
</reference>
<protein>
    <submittedName>
        <fullName evidence="2">UDP-glucose 4-epimerase</fullName>
    </submittedName>
</protein>
<dbReference type="Pfam" id="PF01370">
    <property type="entry name" value="Epimerase"/>
    <property type="match status" value="1"/>
</dbReference>
<evidence type="ECO:0000259" key="1">
    <source>
        <dbReference type="Pfam" id="PF01370"/>
    </source>
</evidence>
<evidence type="ECO:0000313" key="2">
    <source>
        <dbReference type="EMBL" id="CAK9121763.1"/>
    </source>
</evidence>
<proteinExistence type="predicted"/>
<organism evidence="2 3">
    <name type="scientific">Rickettsia helvetica</name>
    <dbReference type="NCBI Taxonomy" id="35789"/>
    <lineage>
        <taxon>Bacteria</taxon>
        <taxon>Pseudomonadati</taxon>
        <taxon>Pseudomonadota</taxon>
        <taxon>Alphaproteobacteria</taxon>
        <taxon>Rickettsiales</taxon>
        <taxon>Rickettsiaceae</taxon>
        <taxon>Rickettsieae</taxon>
        <taxon>Rickettsia</taxon>
        <taxon>spotted fever group</taxon>
    </lineage>
</organism>
<dbReference type="InterPro" id="IPR036291">
    <property type="entry name" value="NAD(P)-bd_dom_sf"/>
</dbReference>
<feature type="domain" description="NAD-dependent epimerase/dehydratase" evidence="1">
    <location>
        <begin position="4"/>
        <end position="214"/>
    </location>
</feature>
<accession>A0ABM9NDV4</accession>
<dbReference type="SUPFAM" id="SSF51735">
    <property type="entry name" value="NAD(P)-binding Rossmann-fold domains"/>
    <property type="match status" value="1"/>
</dbReference>
<sequence length="320" mass="35906">MNKILITGAAGLIGSTLVERLAKHNYEIISCDIRLINNPLSFYSKQIIPLLNECIGIIHLAAISRVIHGEQCPDLCNKVNVEETTKFLELYKVMPHKPWFIYGSSREVYGEQSQLPVTESASLNPVNNYANGKVLIEEFIADLENTGFNVAVLRFSNVYGGLLDHYSRVVPAFCINALKNEPIRIEGQGCVFDFTYLEDVVDGISLAVNHLQNVKSSLPPIHFTANRPCSLGELANLILKLTNSHSKIDIYPARNFDVSCFYGDFSRAKELLNWSPKHSLEQGLNKFIENLKNGKKACPKNLDMVIYENIDSYSWLPALL</sequence>
<dbReference type="InterPro" id="IPR050177">
    <property type="entry name" value="Lipid_A_modif_metabolic_enz"/>
</dbReference>
<keyword evidence="2" id="KW-0614">Plasmid</keyword>
<gene>
    <name evidence="2" type="ORF">OB144RH_08260</name>
</gene>